<keyword evidence="1" id="KW-1133">Transmembrane helix</keyword>
<dbReference type="InterPro" id="IPR050710">
    <property type="entry name" value="Band7/mec-2_domain"/>
</dbReference>
<sequence>METFWRLLVAVSIGTALVIAVVLLLYYRGAIGAAWGWITGCLVGLKRRWEKCPIFPQPKKAVRLRGETKEKLEKLNLEPVPLPRKPWRILHYSFLAAFAVAVVLAYFVFESWEGTLSAWAVLGVVGGSSITIVREQRVAVVELLWRYWNTWPAGIYVRIPFIMPIRRIVFTGDLILNRILDGATEDEDNAVHSLVDLTNDSVRLKIRITIRVSDDTRNGNVYRAIYLIRGEEKDYVHAVWSVVETSVRATFGKKSLTQAIQETKTIQEALRKTFSPSFLRWGVDFRLLLIEDVELLEPTVQLRRQRLQAEVDRDSSVLRAEGDRDSAILRAEGERDASALEGIGEGLRIKYGAERSGLTEREMFGGTLAREQFAAMREATLFVTGGEGMSIPTFVAQAATVVDAVQKKKEDKKQGEKGKEDR</sequence>
<comment type="caution">
    <text evidence="3">The sequence shown here is derived from an EMBL/GenBank/DDBJ whole genome shotgun (WGS) entry which is preliminary data.</text>
</comment>
<feature type="domain" description="Band 7" evidence="2">
    <location>
        <begin position="132"/>
        <end position="323"/>
    </location>
</feature>
<organism evidence="3 4">
    <name type="scientific">Candidatus Ryanbacteria bacterium RIFCSPHIGHO2_01_45_13</name>
    <dbReference type="NCBI Taxonomy" id="1802112"/>
    <lineage>
        <taxon>Bacteria</taxon>
        <taxon>Candidatus Ryaniibacteriota</taxon>
    </lineage>
</organism>
<keyword evidence="1" id="KW-0812">Transmembrane</keyword>
<accession>A0A1G2FWU7</accession>
<dbReference type="Gene3D" id="3.30.479.30">
    <property type="entry name" value="Band 7 domain"/>
    <property type="match status" value="1"/>
</dbReference>
<dbReference type="InterPro" id="IPR001107">
    <property type="entry name" value="Band_7"/>
</dbReference>
<dbReference type="PANTHER" id="PTHR43327:SF10">
    <property type="entry name" value="STOMATIN-LIKE PROTEIN 2, MITOCHONDRIAL"/>
    <property type="match status" value="1"/>
</dbReference>
<evidence type="ECO:0000313" key="4">
    <source>
        <dbReference type="Proteomes" id="UP000176700"/>
    </source>
</evidence>
<feature type="transmembrane region" description="Helical" evidence="1">
    <location>
        <begin position="6"/>
        <end position="27"/>
    </location>
</feature>
<feature type="transmembrane region" description="Helical" evidence="1">
    <location>
        <begin position="89"/>
        <end position="109"/>
    </location>
</feature>
<dbReference type="Pfam" id="PF01145">
    <property type="entry name" value="Band_7"/>
    <property type="match status" value="1"/>
</dbReference>
<dbReference type="EMBL" id="MHNI01000016">
    <property type="protein sequence ID" value="OGZ42554.1"/>
    <property type="molecule type" value="Genomic_DNA"/>
</dbReference>
<evidence type="ECO:0000256" key="1">
    <source>
        <dbReference type="SAM" id="Phobius"/>
    </source>
</evidence>
<feature type="transmembrane region" description="Helical" evidence="1">
    <location>
        <begin position="115"/>
        <end position="133"/>
    </location>
</feature>
<evidence type="ECO:0000313" key="3">
    <source>
        <dbReference type="EMBL" id="OGZ42554.1"/>
    </source>
</evidence>
<gene>
    <name evidence="3" type="ORF">A2W41_01635</name>
</gene>
<dbReference type="SUPFAM" id="SSF117892">
    <property type="entry name" value="Band 7/SPFH domain"/>
    <property type="match status" value="1"/>
</dbReference>
<reference evidence="3 4" key="1">
    <citation type="journal article" date="2016" name="Nat. Commun.">
        <title>Thousands of microbial genomes shed light on interconnected biogeochemical processes in an aquifer system.</title>
        <authorList>
            <person name="Anantharaman K."/>
            <person name="Brown C.T."/>
            <person name="Hug L.A."/>
            <person name="Sharon I."/>
            <person name="Castelle C.J."/>
            <person name="Probst A.J."/>
            <person name="Thomas B.C."/>
            <person name="Singh A."/>
            <person name="Wilkins M.J."/>
            <person name="Karaoz U."/>
            <person name="Brodie E.L."/>
            <person name="Williams K.H."/>
            <person name="Hubbard S.S."/>
            <person name="Banfield J.F."/>
        </authorList>
    </citation>
    <scope>NUCLEOTIDE SEQUENCE [LARGE SCALE GENOMIC DNA]</scope>
</reference>
<proteinExistence type="predicted"/>
<dbReference type="PANTHER" id="PTHR43327">
    <property type="entry name" value="STOMATIN-LIKE PROTEIN 2, MITOCHONDRIAL"/>
    <property type="match status" value="1"/>
</dbReference>
<name>A0A1G2FWU7_9BACT</name>
<dbReference type="AlphaFoldDB" id="A0A1G2FWU7"/>
<dbReference type="Proteomes" id="UP000176700">
    <property type="component" value="Unassembled WGS sequence"/>
</dbReference>
<evidence type="ECO:0000259" key="2">
    <source>
        <dbReference type="Pfam" id="PF01145"/>
    </source>
</evidence>
<protein>
    <recommendedName>
        <fullName evidence="2">Band 7 domain-containing protein</fullName>
    </recommendedName>
</protein>
<dbReference type="InterPro" id="IPR036013">
    <property type="entry name" value="Band_7/SPFH_dom_sf"/>
</dbReference>
<keyword evidence="1" id="KW-0472">Membrane</keyword>